<dbReference type="SUPFAM" id="SSF54001">
    <property type="entry name" value="Cysteine proteinases"/>
    <property type="match status" value="1"/>
</dbReference>
<evidence type="ECO:0000256" key="6">
    <source>
        <dbReference type="PROSITE-ProRule" id="PRU00239"/>
    </source>
</evidence>
<evidence type="ECO:0000256" key="7">
    <source>
        <dbReference type="SAM" id="MobiDB-lite"/>
    </source>
</evidence>
<dbReference type="PANTHER" id="PTHR10183:SF379">
    <property type="entry name" value="CALPAIN-5"/>
    <property type="match status" value="1"/>
</dbReference>
<evidence type="ECO:0000256" key="3">
    <source>
        <dbReference type="ARBA" id="ARBA00022801"/>
    </source>
</evidence>
<dbReference type="PANTHER" id="PTHR10183">
    <property type="entry name" value="CALPAIN"/>
    <property type="match status" value="1"/>
</dbReference>
<feature type="active site" evidence="5 6">
    <location>
        <position position="286"/>
    </location>
</feature>
<dbReference type="EMBL" id="CAICTM010002400">
    <property type="protein sequence ID" value="CAB9529106.1"/>
    <property type="molecule type" value="Genomic_DNA"/>
</dbReference>
<accession>A0A9N8HX73</accession>
<dbReference type="AlphaFoldDB" id="A0A9N8HX73"/>
<evidence type="ECO:0000256" key="1">
    <source>
        <dbReference type="ARBA" id="ARBA00007623"/>
    </source>
</evidence>
<dbReference type="PROSITE" id="PS50203">
    <property type="entry name" value="CALPAIN_CAT"/>
    <property type="match status" value="1"/>
</dbReference>
<evidence type="ECO:0000256" key="5">
    <source>
        <dbReference type="PIRSR" id="PIRSR622684-1"/>
    </source>
</evidence>
<dbReference type="PROSITE" id="PS00139">
    <property type="entry name" value="THIOL_PROTEASE_CYS"/>
    <property type="match status" value="1"/>
</dbReference>
<organism evidence="9 10">
    <name type="scientific">Seminavis robusta</name>
    <dbReference type="NCBI Taxonomy" id="568900"/>
    <lineage>
        <taxon>Eukaryota</taxon>
        <taxon>Sar</taxon>
        <taxon>Stramenopiles</taxon>
        <taxon>Ochrophyta</taxon>
        <taxon>Bacillariophyta</taxon>
        <taxon>Bacillariophyceae</taxon>
        <taxon>Bacillariophycidae</taxon>
        <taxon>Naviculales</taxon>
        <taxon>Naviculaceae</taxon>
        <taxon>Seminavis</taxon>
    </lineage>
</organism>
<sequence length="592" mass="66103">MKLFGKKKKKDKKEKEAEEEPPPEQQEEQQEQTPPSPPPPAEEAEELPPNEDNGGANDEPEPAAAAPPESGEPAAAPAPPPPPVKAEPPIPEGSGDEFLLQDPIPPLVTEKEAAENLDPSCFPRYVLKQYRSSTGTFEFRTRGKEVQKNGKSILKGMKEFKAHPEKWIGMTYQVSMKQWPTKEQEYFLIERKGTQQLAATGIDPKGWMAVLIIEYQHFPPFPNNDFPMELRDKYTDDFSHKGRLLHSGSLKPICPGRGMGCADNPLLKVIGDIDPSDIHQGQVGDCWLLSAISAIAEFDGAVKKLFRKTPNIDEMPRASPNIYTVTLWDLPTWKEVDIVIDERLCANPNTTYSTSTLLSSKPSVDGEMWVCYLEKAIAAHCGGWDAITGGQCVHAWAIMTGCRHQYTFMRNAATNKWQCWARYNPHKKQWLPMENDVHKCDNVTGVWPIPFFTVGDNTETGDTKNEMTDAQVFDKMFACDQVNYIVGAGSKGGGTDEGMVDNHAYTVIEAVKDACGTGIDLFKVRNPWGKGEIEDGEFDDDGPGWDKYPQIKALLNPVVADDGIFWVTKEEFFDFFKTVYISASNMTEFLED</sequence>
<evidence type="ECO:0000259" key="8">
    <source>
        <dbReference type="PROSITE" id="PS50203"/>
    </source>
</evidence>
<protein>
    <submittedName>
        <fullName evidence="9">Calpain-type cysteine protease DEK1</fullName>
    </submittedName>
</protein>
<dbReference type="GO" id="GO:0004198">
    <property type="term" value="F:calcium-dependent cysteine-type endopeptidase activity"/>
    <property type="evidence" value="ECO:0007669"/>
    <property type="project" value="InterPro"/>
</dbReference>
<keyword evidence="2 6" id="KW-0645">Protease</keyword>
<evidence type="ECO:0000313" key="9">
    <source>
        <dbReference type="EMBL" id="CAB9529106.1"/>
    </source>
</evidence>
<dbReference type="InterPro" id="IPR000169">
    <property type="entry name" value="Pept_cys_AS"/>
</dbReference>
<gene>
    <name evidence="9" type="ORF">SEMRO_2402_G326360.1</name>
</gene>
<comment type="caution">
    <text evidence="9">The sequence shown here is derived from an EMBL/GenBank/DDBJ whole genome shotgun (WGS) entry which is preliminary data.</text>
</comment>
<feature type="compositionally biased region" description="Acidic residues" evidence="7">
    <location>
        <begin position="17"/>
        <end position="30"/>
    </location>
</feature>
<evidence type="ECO:0000256" key="2">
    <source>
        <dbReference type="ARBA" id="ARBA00022670"/>
    </source>
</evidence>
<keyword evidence="3 6" id="KW-0378">Hydrolase</keyword>
<reference evidence="9" key="1">
    <citation type="submission" date="2020-06" db="EMBL/GenBank/DDBJ databases">
        <authorList>
            <consortium name="Plant Systems Biology data submission"/>
        </authorList>
    </citation>
    <scope>NUCLEOTIDE SEQUENCE</scope>
    <source>
        <strain evidence="9">D6</strain>
    </source>
</reference>
<proteinExistence type="inferred from homology"/>
<keyword evidence="4 6" id="KW-0788">Thiol protease</keyword>
<evidence type="ECO:0000256" key="4">
    <source>
        <dbReference type="ARBA" id="ARBA00022807"/>
    </source>
</evidence>
<evidence type="ECO:0000313" key="10">
    <source>
        <dbReference type="Proteomes" id="UP001153069"/>
    </source>
</evidence>
<dbReference type="InterPro" id="IPR001300">
    <property type="entry name" value="Peptidase_C2_calpain_cat"/>
</dbReference>
<dbReference type="Gene3D" id="3.90.70.10">
    <property type="entry name" value="Cysteine proteinases"/>
    <property type="match status" value="1"/>
</dbReference>
<name>A0A9N8HX73_9STRA</name>
<feature type="compositionally biased region" description="Basic residues" evidence="7">
    <location>
        <begin position="1"/>
        <end position="12"/>
    </location>
</feature>
<dbReference type="Proteomes" id="UP001153069">
    <property type="component" value="Unassembled WGS sequence"/>
</dbReference>
<dbReference type="GO" id="GO:0006508">
    <property type="term" value="P:proteolysis"/>
    <property type="evidence" value="ECO:0007669"/>
    <property type="project" value="UniProtKB-KW"/>
</dbReference>
<dbReference type="PRINTS" id="PR00704">
    <property type="entry name" value="CALPAIN"/>
</dbReference>
<dbReference type="OrthoDB" id="40389at2759"/>
<feature type="domain" description="Calpain catalytic" evidence="8">
    <location>
        <begin position="220"/>
        <end position="585"/>
    </location>
</feature>
<dbReference type="SMART" id="SM00230">
    <property type="entry name" value="CysPc"/>
    <property type="match status" value="1"/>
</dbReference>
<comment type="similarity">
    <text evidence="1">Belongs to the peptidase C2 family.</text>
</comment>
<dbReference type="InterPro" id="IPR022684">
    <property type="entry name" value="Calpain_cysteine_protease"/>
</dbReference>
<feature type="active site" evidence="5 6">
    <location>
        <position position="526"/>
    </location>
</feature>
<feature type="active site" evidence="5 6">
    <location>
        <position position="503"/>
    </location>
</feature>
<feature type="compositionally biased region" description="Low complexity" evidence="7">
    <location>
        <begin position="62"/>
        <end position="75"/>
    </location>
</feature>
<feature type="region of interest" description="Disordered" evidence="7">
    <location>
        <begin position="1"/>
        <end position="101"/>
    </location>
</feature>
<dbReference type="Pfam" id="PF00648">
    <property type="entry name" value="Peptidase_C2"/>
    <property type="match status" value="1"/>
</dbReference>
<dbReference type="InterPro" id="IPR038765">
    <property type="entry name" value="Papain-like_cys_pep_sf"/>
</dbReference>
<keyword evidence="10" id="KW-1185">Reference proteome</keyword>
<feature type="compositionally biased region" description="Pro residues" evidence="7">
    <location>
        <begin position="76"/>
        <end position="91"/>
    </location>
</feature>